<keyword evidence="2" id="KW-0677">Repeat</keyword>
<dbReference type="Proteomes" id="UP001596472">
    <property type="component" value="Unassembled WGS sequence"/>
</dbReference>
<dbReference type="PIRSF" id="PIRSF002111">
    <property type="entry name" value="RpsA"/>
    <property type="match status" value="1"/>
</dbReference>
<feature type="domain" description="S1 motif" evidence="7">
    <location>
        <begin position="107"/>
        <end position="172"/>
    </location>
</feature>
<dbReference type="CDD" id="cd04465">
    <property type="entry name" value="S1_RPS1_repeat_ec2_hs2"/>
    <property type="match status" value="1"/>
</dbReference>
<comment type="caution">
    <text evidence="8">The sequence shown here is derived from an EMBL/GenBank/DDBJ whole genome shotgun (WGS) entry which is preliminary data.</text>
</comment>
<dbReference type="InterPro" id="IPR012340">
    <property type="entry name" value="NA-bd_OB-fold"/>
</dbReference>
<gene>
    <name evidence="8" type="primary">rpsA</name>
    <name evidence="8" type="ORF">ACFQY0_14365</name>
</gene>
<sequence length="573" mass="63821">MSTAVLENTNQELNDLIDSKFREFKEGSIVHGTIIEIRPQVILVDIGYKSEGTIAVSEFEDEEIEVGDEVEVLLEKLENDEGMVVLSKEKAAYKQNWDKIVKVYEDGGLVRGKVKAVVKGGLTVNVGVEAFLPGSQVDIIPPKDLSEYVGNVYEFKIVKVNDERKNIVLSRREVIEAERAELRQRFLQTVKVGDRVTGAIKNITDFGAFVDLQGMDGLLHVTDMSWGRINHPSEMLIIGQSVDVIILDVDREKERVSLGLKQMTENPWEDIERKFAIGTNVKGKITKLLPYGAFVEIEKGVEGLVHVSELSWVKRITRPSDVLELDQEIEAVVLGISIEEQKISLGVRQLEPNPWDEIETRYPIGATIKGPVRNLTAYGAFVELEEGIDGMVHVSDMSWTRKINHPSEVLKKGDEVEAIVISIDKANQRVSLGCKQLEDDPWSLIDDRFKVGDLVKGTVAKIASFGAFVSLDGDIDGLIHISQLSEDHVEKVKDVIKVGDEIEARVIKVDKVERRIGLSIKAVSYSEEDLKKESASFESLKPSSEMVGLEQAFNLATAAAEEWSPTDEADDEK</sequence>
<feature type="domain" description="S1 motif" evidence="7">
    <location>
        <begin position="452"/>
        <end position="521"/>
    </location>
</feature>
<keyword evidence="5 6" id="KW-0687">Ribonucleoprotein</keyword>
<evidence type="ECO:0000256" key="5">
    <source>
        <dbReference type="ARBA" id="ARBA00023274"/>
    </source>
</evidence>
<evidence type="ECO:0000259" key="7">
    <source>
        <dbReference type="PROSITE" id="PS50126"/>
    </source>
</evidence>
<dbReference type="PRINTS" id="PR00681">
    <property type="entry name" value="RIBOSOMALS1"/>
</dbReference>
<feature type="domain" description="S1 motif" evidence="7">
    <location>
        <begin position="193"/>
        <end position="261"/>
    </location>
</feature>
<comment type="function">
    <text evidence="6">Binds mRNA; thus facilitating recognition of the initiation point. It is needed to translate mRNA with a short Shine-Dalgarno (SD) purine-rich sequence.</text>
</comment>
<evidence type="ECO:0000256" key="6">
    <source>
        <dbReference type="PIRNR" id="PIRNR002111"/>
    </source>
</evidence>
<proteinExistence type="inferred from homology"/>
<evidence type="ECO:0000313" key="8">
    <source>
        <dbReference type="EMBL" id="MFC7338374.1"/>
    </source>
</evidence>
<dbReference type="NCBIfam" id="TIGR00717">
    <property type="entry name" value="rpsA"/>
    <property type="match status" value="1"/>
</dbReference>
<name>A0ABW2LAN4_9BACT</name>
<reference evidence="9" key="1">
    <citation type="journal article" date="2019" name="Int. J. Syst. Evol. Microbiol.">
        <title>The Global Catalogue of Microorganisms (GCM) 10K type strain sequencing project: providing services to taxonomists for standard genome sequencing and annotation.</title>
        <authorList>
            <consortium name="The Broad Institute Genomics Platform"/>
            <consortium name="The Broad Institute Genome Sequencing Center for Infectious Disease"/>
            <person name="Wu L."/>
            <person name="Ma J."/>
        </authorList>
    </citation>
    <scope>NUCLEOTIDE SEQUENCE [LARGE SCALE GENOMIC DNA]</scope>
    <source>
        <strain evidence="9">CGMCC 4.1467</strain>
    </source>
</reference>
<evidence type="ECO:0000256" key="4">
    <source>
        <dbReference type="ARBA" id="ARBA00022980"/>
    </source>
</evidence>
<dbReference type="PANTHER" id="PTHR10724:SF7">
    <property type="entry name" value="SMALL RIBOSOMAL SUBUNIT PROTEIN BS1C"/>
    <property type="match status" value="1"/>
</dbReference>
<dbReference type="InterPro" id="IPR000110">
    <property type="entry name" value="Ribosomal_bS1"/>
</dbReference>
<dbReference type="GO" id="GO:0005840">
    <property type="term" value="C:ribosome"/>
    <property type="evidence" value="ECO:0007669"/>
    <property type="project" value="UniProtKB-KW"/>
</dbReference>
<dbReference type="InterPro" id="IPR003029">
    <property type="entry name" value="S1_domain"/>
</dbReference>
<keyword evidence="4 6" id="KW-0689">Ribosomal protein</keyword>
<dbReference type="SMART" id="SM00316">
    <property type="entry name" value="S1"/>
    <property type="match status" value="6"/>
</dbReference>
<keyword evidence="3 6" id="KW-0694">RNA-binding</keyword>
<dbReference type="EMBL" id="JBHTBS010000007">
    <property type="protein sequence ID" value="MFC7338374.1"/>
    <property type="molecule type" value="Genomic_DNA"/>
</dbReference>
<organism evidence="8 9">
    <name type="scientific">Haloferula chungangensis</name>
    <dbReference type="NCBI Taxonomy" id="1048331"/>
    <lineage>
        <taxon>Bacteria</taxon>
        <taxon>Pseudomonadati</taxon>
        <taxon>Verrucomicrobiota</taxon>
        <taxon>Verrucomicrobiia</taxon>
        <taxon>Verrucomicrobiales</taxon>
        <taxon>Verrucomicrobiaceae</taxon>
        <taxon>Haloferula</taxon>
    </lineage>
</organism>
<dbReference type="PROSITE" id="PS50126">
    <property type="entry name" value="S1"/>
    <property type="match status" value="6"/>
</dbReference>
<dbReference type="PANTHER" id="PTHR10724">
    <property type="entry name" value="30S RIBOSOMAL PROTEIN S1"/>
    <property type="match status" value="1"/>
</dbReference>
<evidence type="ECO:0000256" key="1">
    <source>
        <dbReference type="ARBA" id="ARBA00006767"/>
    </source>
</evidence>
<feature type="domain" description="S1 motif" evidence="7">
    <location>
        <begin position="365"/>
        <end position="435"/>
    </location>
</feature>
<protein>
    <recommendedName>
        <fullName evidence="6">30S ribosomal protein S1</fullName>
    </recommendedName>
</protein>
<evidence type="ECO:0000313" key="9">
    <source>
        <dbReference type="Proteomes" id="UP001596472"/>
    </source>
</evidence>
<feature type="domain" description="S1 motif" evidence="7">
    <location>
        <begin position="278"/>
        <end position="348"/>
    </location>
</feature>
<dbReference type="RefSeq" id="WP_379713633.1">
    <property type="nucleotide sequence ID" value="NZ_JBHTBS010000007.1"/>
</dbReference>
<dbReference type="Pfam" id="PF00575">
    <property type="entry name" value="S1"/>
    <property type="match status" value="6"/>
</dbReference>
<dbReference type="CDD" id="cd05688">
    <property type="entry name" value="S1_RPS1_repeat_ec3"/>
    <property type="match status" value="1"/>
</dbReference>
<dbReference type="SUPFAM" id="SSF50249">
    <property type="entry name" value="Nucleic acid-binding proteins"/>
    <property type="match status" value="6"/>
</dbReference>
<dbReference type="Gene3D" id="2.40.50.140">
    <property type="entry name" value="Nucleic acid-binding proteins"/>
    <property type="match status" value="6"/>
</dbReference>
<accession>A0ABW2LAN4</accession>
<dbReference type="InterPro" id="IPR035104">
    <property type="entry name" value="Ribosomal_protein_S1-like"/>
</dbReference>
<keyword evidence="9" id="KW-1185">Reference proteome</keyword>
<evidence type="ECO:0000256" key="2">
    <source>
        <dbReference type="ARBA" id="ARBA00022737"/>
    </source>
</evidence>
<dbReference type="CDD" id="cd05687">
    <property type="entry name" value="S1_RPS1_repeat_ec1_hs1"/>
    <property type="match status" value="1"/>
</dbReference>
<evidence type="ECO:0000256" key="3">
    <source>
        <dbReference type="ARBA" id="ARBA00022884"/>
    </source>
</evidence>
<feature type="domain" description="S1 motif" evidence="7">
    <location>
        <begin position="27"/>
        <end position="89"/>
    </location>
</feature>
<comment type="similarity">
    <text evidence="1 6">Belongs to the bacterial ribosomal protein bS1 family.</text>
</comment>
<dbReference type="InterPro" id="IPR050437">
    <property type="entry name" value="Ribos_protein_bS1-like"/>
</dbReference>